<evidence type="ECO:0000256" key="1">
    <source>
        <dbReference type="ARBA" id="ARBA00022723"/>
    </source>
</evidence>
<dbReference type="InterPro" id="IPR000994">
    <property type="entry name" value="Pept_M24"/>
</dbReference>
<keyword evidence="6" id="KW-0645">Protease</keyword>
<protein>
    <submittedName>
        <fullName evidence="6">Xaa-Pro aminopeptidase</fullName>
    </submittedName>
</protein>
<proteinExistence type="inferred from homology"/>
<feature type="domain" description="Creatinase N-terminal" evidence="5">
    <location>
        <begin position="3"/>
        <end position="127"/>
    </location>
</feature>
<dbReference type="Gene3D" id="3.40.350.10">
    <property type="entry name" value="Creatinase/prolidase N-terminal domain"/>
    <property type="match status" value="1"/>
</dbReference>
<dbReference type="RefSeq" id="WP_172354421.1">
    <property type="nucleotide sequence ID" value="NZ_BLLH01000001.1"/>
</dbReference>
<dbReference type="InterPro" id="IPR029149">
    <property type="entry name" value="Creatin/AminoP/Spt16_N"/>
</dbReference>
<dbReference type="PROSITE" id="PS00491">
    <property type="entry name" value="PROLINE_PEPTIDASE"/>
    <property type="match status" value="1"/>
</dbReference>
<dbReference type="CDD" id="cd01092">
    <property type="entry name" value="APP-like"/>
    <property type="match status" value="1"/>
</dbReference>
<dbReference type="InterPro" id="IPR036005">
    <property type="entry name" value="Creatinase/aminopeptidase-like"/>
</dbReference>
<evidence type="ECO:0000259" key="5">
    <source>
        <dbReference type="Pfam" id="PF01321"/>
    </source>
</evidence>
<dbReference type="Pfam" id="PF00557">
    <property type="entry name" value="Peptidase_M24"/>
    <property type="match status" value="1"/>
</dbReference>
<dbReference type="Gene3D" id="3.90.230.10">
    <property type="entry name" value="Creatinase/methionine aminopeptidase superfamily"/>
    <property type="match status" value="1"/>
</dbReference>
<evidence type="ECO:0000256" key="2">
    <source>
        <dbReference type="ARBA" id="ARBA00022801"/>
    </source>
</evidence>
<evidence type="ECO:0000313" key="7">
    <source>
        <dbReference type="Proteomes" id="UP000475928"/>
    </source>
</evidence>
<keyword evidence="7" id="KW-1185">Reference proteome</keyword>
<comment type="similarity">
    <text evidence="3">Belongs to the peptidase M24B family.</text>
</comment>
<evidence type="ECO:0000259" key="4">
    <source>
        <dbReference type="Pfam" id="PF00557"/>
    </source>
</evidence>
<dbReference type="PANTHER" id="PTHR46112:SF3">
    <property type="entry name" value="AMINOPEPTIDASE YPDF"/>
    <property type="match status" value="1"/>
</dbReference>
<evidence type="ECO:0000256" key="3">
    <source>
        <dbReference type="RuleBase" id="RU000590"/>
    </source>
</evidence>
<dbReference type="InterPro" id="IPR001131">
    <property type="entry name" value="Peptidase_M24B_aminopep-P_CS"/>
</dbReference>
<dbReference type="PANTHER" id="PTHR46112">
    <property type="entry name" value="AMINOPEPTIDASE"/>
    <property type="match status" value="1"/>
</dbReference>
<dbReference type="Pfam" id="PF01321">
    <property type="entry name" value="Creatinase_N"/>
    <property type="match status" value="1"/>
</dbReference>
<feature type="domain" description="Peptidase M24" evidence="4">
    <location>
        <begin position="135"/>
        <end position="337"/>
    </location>
</feature>
<accession>A0A6A0B5Q8</accession>
<sequence>MTRLSTFRERLVTADLDGIIVTNLKNIYYLSGFWGTAGTVFITRQAQYLLVDARYILAARDVADEHFEILETRDAVSEIAKLVKKENLTKIGFEDDLSYAGYQAMSEVLATVELNSLSQFTEIQRQIKSSDEVKIIQKACQISDQAFRDMLKFIEPGKTELDVANFLDFKMRELGASGISFDTIVASGKRSSLPHGRASHKPIAFGDIVTVDFGCYYDHYASDMTRTFFVGQADEQLRDIYNTVLSANQAVIDATKAGMTYGDYDKTARDVIDSAGFGAQFSHGIGHGLGLDVHEMPYFPRASETHLQENMVITDEPGIYLENVGGVRIEDDLLVTKEGVQVLTLAPKELIII</sequence>
<dbReference type="SUPFAM" id="SSF55920">
    <property type="entry name" value="Creatinase/aminopeptidase"/>
    <property type="match status" value="1"/>
</dbReference>
<dbReference type="EMBL" id="BLLH01000001">
    <property type="protein sequence ID" value="GFH39624.1"/>
    <property type="molecule type" value="Genomic_DNA"/>
</dbReference>
<keyword evidence="2" id="KW-0378">Hydrolase</keyword>
<keyword evidence="1 3" id="KW-0479">Metal-binding</keyword>
<reference evidence="6 7" key="1">
    <citation type="submission" date="2020-02" db="EMBL/GenBank/DDBJ databases">
        <title>Draft genome sequence of Lactococcus sp. Hs20B0-1.</title>
        <authorList>
            <person name="Noda S."/>
            <person name="Yuki M."/>
            <person name="Ohkuma M."/>
        </authorList>
    </citation>
    <scope>NUCLEOTIDE SEQUENCE [LARGE SCALE GENOMIC DNA]</scope>
    <source>
        <strain evidence="6 7">Hs20B0-1</strain>
    </source>
</reference>
<comment type="caution">
    <text evidence="6">The sequence shown here is derived from an EMBL/GenBank/DDBJ whole genome shotgun (WGS) entry which is preliminary data.</text>
</comment>
<keyword evidence="6" id="KW-0031">Aminopeptidase</keyword>
<name>A0A6A0B5Q8_9LACT</name>
<dbReference type="InterPro" id="IPR050659">
    <property type="entry name" value="Peptidase_M24B"/>
</dbReference>
<dbReference type="InterPro" id="IPR000587">
    <property type="entry name" value="Creatinase_N"/>
</dbReference>
<dbReference type="Proteomes" id="UP000475928">
    <property type="component" value="Unassembled WGS sequence"/>
</dbReference>
<dbReference type="AlphaFoldDB" id="A0A6A0B5Q8"/>
<dbReference type="GO" id="GO:0046872">
    <property type="term" value="F:metal ion binding"/>
    <property type="evidence" value="ECO:0007669"/>
    <property type="project" value="UniProtKB-KW"/>
</dbReference>
<dbReference type="GO" id="GO:0004177">
    <property type="term" value="F:aminopeptidase activity"/>
    <property type="evidence" value="ECO:0007669"/>
    <property type="project" value="UniProtKB-KW"/>
</dbReference>
<gene>
    <name evidence="6" type="primary">pepP</name>
    <name evidence="6" type="ORF">Hs20B_00220</name>
</gene>
<organism evidence="6 7">
    <name type="scientific">Pseudolactococcus insecticola</name>
    <dbReference type="NCBI Taxonomy" id="2709158"/>
    <lineage>
        <taxon>Bacteria</taxon>
        <taxon>Bacillati</taxon>
        <taxon>Bacillota</taxon>
        <taxon>Bacilli</taxon>
        <taxon>Lactobacillales</taxon>
        <taxon>Streptococcaceae</taxon>
        <taxon>Pseudolactococcus</taxon>
    </lineage>
</organism>
<dbReference type="SUPFAM" id="SSF53092">
    <property type="entry name" value="Creatinase/prolidase N-terminal domain"/>
    <property type="match status" value="1"/>
</dbReference>
<evidence type="ECO:0000313" key="6">
    <source>
        <dbReference type="EMBL" id="GFH39624.1"/>
    </source>
</evidence>